<feature type="transmembrane region" description="Helical" evidence="1">
    <location>
        <begin position="516"/>
        <end position="534"/>
    </location>
</feature>
<protein>
    <submittedName>
        <fullName evidence="2">Efflux RND transporter permease subunit</fullName>
    </submittedName>
</protein>
<accession>A0A3S2VL29</accession>
<keyword evidence="1" id="KW-1133">Transmembrane helix</keyword>
<feature type="transmembrane region" description="Helical" evidence="1">
    <location>
        <begin position="973"/>
        <end position="998"/>
    </location>
</feature>
<keyword evidence="1" id="KW-0472">Membrane</keyword>
<name>A0A3S2VL29_9PROT</name>
<gene>
    <name evidence="2" type="ORF">EOI86_17830</name>
</gene>
<feature type="transmembrane region" description="Helical" evidence="1">
    <location>
        <begin position="947"/>
        <end position="967"/>
    </location>
</feature>
<dbReference type="Gene3D" id="3.30.70.1320">
    <property type="entry name" value="Multidrug efflux transporter AcrB pore domain like"/>
    <property type="match status" value="1"/>
</dbReference>
<feature type="transmembrane region" description="Helical" evidence="1">
    <location>
        <begin position="335"/>
        <end position="352"/>
    </location>
</feature>
<dbReference type="InterPro" id="IPR027463">
    <property type="entry name" value="AcrB_DN_DC_subdom"/>
</dbReference>
<dbReference type="Proteomes" id="UP000287447">
    <property type="component" value="Unassembled WGS sequence"/>
</dbReference>
<feature type="transmembrane region" description="Helical" evidence="1">
    <location>
        <begin position="588"/>
        <end position="608"/>
    </location>
</feature>
<dbReference type="AlphaFoldDB" id="A0A3S2VL29"/>
<dbReference type="Pfam" id="PF00873">
    <property type="entry name" value="ACR_tran"/>
    <property type="match status" value="2"/>
</dbReference>
<evidence type="ECO:0000313" key="2">
    <source>
        <dbReference type="EMBL" id="RVU34712.1"/>
    </source>
</evidence>
<evidence type="ECO:0000313" key="3">
    <source>
        <dbReference type="Proteomes" id="UP000287447"/>
    </source>
</evidence>
<dbReference type="RefSeq" id="WP_127766796.1">
    <property type="nucleotide sequence ID" value="NZ_SADE01000003.1"/>
</dbReference>
<dbReference type="Gene3D" id="1.20.1640.10">
    <property type="entry name" value="Multidrug efflux transporter AcrB transmembrane domain"/>
    <property type="match status" value="2"/>
</dbReference>
<dbReference type="GO" id="GO:0042910">
    <property type="term" value="F:xenobiotic transmembrane transporter activity"/>
    <property type="evidence" value="ECO:0007669"/>
    <property type="project" value="TreeGrafter"/>
</dbReference>
<feature type="transmembrane region" description="Helical" evidence="1">
    <location>
        <begin position="1059"/>
        <end position="1088"/>
    </location>
</feature>
<keyword evidence="1" id="KW-0812">Transmembrane</keyword>
<feature type="transmembrane region" description="Helical" evidence="1">
    <location>
        <begin position="492"/>
        <end position="510"/>
    </location>
</feature>
<dbReference type="OrthoDB" id="9798415at2"/>
<feature type="transmembrane region" description="Helical" evidence="1">
    <location>
        <begin position="427"/>
        <end position="447"/>
    </location>
</feature>
<reference evidence="3" key="1">
    <citation type="submission" date="2019-01" db="EMBL/GenBank/DDBJ databases">
        <title>Gri0909 isolated from a small marine red alga.</title>
        <authorList>
            <person name="Kim J."/>
            <person name="Jeong S.E."/>
            <person name="Jeon C.O."/>
        </authorList>
    </citation>
    <scope>NUCLEOTIDE SEQUENCE [LARGE SCALE GENOMIC DNA]</scope>
    <source>
        <strain evidence="3">Gri0909</strain>
    </source>
</reference>
<dbReference type="PRINTS" id="PR00702">
    <property type="entry name" value="ACRIFLAVINRP"/>
</dbReference>
<dbReference type="SUPFAM" id="SSF82714">
    <property type="entry name" value="Multidrug efflux transporter AcrB TolC docking domain, DN and DC subdomains"/>
    <property type="match status" value="2"/>
</dbReference>
<feature type="transmembrane region" description="Helical" evidence="1">
    <location>
        <begin position="920"/>
        <end position="940"/>
    </location>
</feature>
<comment type="caution">
    <text evidence="2">The sequence shown here is derived from an EMBL/GenBank/DDBJ whole genome shotgun (WGS) entry which is preliminary data.</text>
</comment>
<feature type="transmembrane region" description="Helical" evidence="1">
    <location>
        <begin position="357"/>
        <end position="376"/>
    </location>
</feature>
<evidence type="ECO:0000256" key="1">
    <source>
        <dbReference type="SAM" id="Phobius"/>
    </source>
</evidence>
<sequence>MSLIDAALSRSRTVLSLLLFILVAGFVAYQAIPKEADPDINIPIVYVSMHHEGISPEDAERLLVRPMEKELRSIEGVKELRATAYQGGANVILEFEAGFDADAAVTDVRESVDLAKPELPGDTDEPEVHEVNLSLFPVLNVTLSGDVSERTLLRLARDLKDEVEGIPEVLEAKIVGDRDESVELVIDPVLLDSYEIRADELLQAISRSNVLIAAGTLDTGQGRFGIKLPGLFEDVTDILDMPIKQQGDAVVRARDITSVKRTFKDPATFARIDGERALVLEVSKRTGENIIETIAKVRAAVTATSQGWPDGVVVGYSQDQSKNIRQMLTDLQNNVMSAILLVMIVIVGALGVRGGLLVGIAIPGSFLAGILVLYSIGLTVNIVVLFSLILAVGMLVDGAIVVTEYADRKLAEGLDKREAYGLAAKRMAWPIIASTATTLAAFMPLLFWPGVVGEFMKFLPITLIATLAASLAMALIFVPVLGANLLAVTKAFFAVVMSAALAGIAANIVQTFAPDVPPVLPGAIGFFVGLYPGWKLGGWIGHAMEGTGGNADSAKTLSGDADAEDLDNVGGFTGFYVSILKVALARPLVVLFLAVGAMGATYVSYGIYGKGVEFFPEVEPDQLIVNIHGRGNMSVFERDTLVAEVEQEVLDIQEEHGEFKTIYTSSGQFEARDEEAEDIIGKIQLEFVDWEERRPANTIKAEIRERTAHLAGIFVEARQPEAGPPVGKPVHVQLSSRDPSLLADAGKKVRAFMDSLPGLRDVEDSSPIPGIEWELTVDRAQASKFGADVSLIGNFLQLVTKGLKVSDYRPDDADDEIDILVRFPEEFRTLEQLDRIRIVTAQGSIPIGNFVDRSPEPKTGLLRRVDTKRIVFVRADVEDGVLPNDKVKEIREWLETAGLSNQIDVTFKGEDEEQAAAQAFLMKAFTVALFIMGIILVTQFNSFYSGVLILSAVVMSTVGVLLGLMVIQEPFGIVMSGIGVIALAGIVVNNNIVLIDTYDHLATIEKDLKLAILKTGAQRLRPVMLTTVTTVLGLMPMVLQTNIDFITRQVSTGAPSTQWWVQLSTAIVFGLAFATVLTLVVTPSLLMLRARVIMRRRDKAEKQEHADVDGGTPLQAPAE</sequence>
<dbReference type="InterPro" id="IPR001036">
    <property type="entry name" value="Acrflvin-R"/>
</dbReference>
<dbReference type="Gene3D" id="3.30.70.1430">
    <property type="entry name" value="Multidrug efflux transporter AcrB pore domain"/>
    <property type="match status" value="2"/>
</dbReference>
<feature type="transmembrane region" description="Helical" evidence="1">
    <location>
        <begin position="382"/>
        <end position="406"/>
    </location>
</feature>
<dbReference type="SUPFAM" id="SSF82866">
    <property type="entry name" value="Multidrug efflux transporter AcrB transmembrane domain"/>
    <property type="match status" value="2"/>
</dbReference>
<dbReference type="SUPFAM" id="SSF82693">
    <property type="entry name" value="Multidrug efflux transporter AcrB pore domain, PN1, PN2, PC1 and PC2 subdomains"/>
    <property type="match status" value="2"/>
</dbReference>
<dbReference type="PANTHER" id="PTHR32063:SF0">
    <property type="entry name" value="SWARMING MOTILITY PROTEIN SWRC"/>
    <property type="match status" value="1"/>
</dbReference>
<dbReference type="Gene3D" id="3.30.2090.10">
    <property type="entry name" value="Multidrug efflux transporter AcrB TolC docking domain, DN and DC subdomains"/>
    <property type="match status" value="2"/>
</dbReference>
<organism evidence="2 3">
    <name type="scientific">Hwanghaeella grinnelliae</name>
    <dbReference type="NCBI Taxonomy" id="2500179"/>
    <lineage>
        <taxon>Bacteria</taxon>
        <taxon>Pseudomonadati</taxon>
        <taxon>Pseudomonadota</taxon>
        <taxon>Alphaproteobacteria</taxon>
        <taxon>Rhodospirillales</taxon>
        <taxon>Rhodospirillaceae</taxon>
        <taxon>Hwanghaeella</taxon>
    </lineage>
</organism>
<feature type="transmembrane region" description="Helical" evidence="1">
    <location>
        <begin position="1019"/>
        <end position="1039"/>
    </location>
</feature>
<keyword evidence="3" id="KW-1185">Reference proteome</keyword>
<dbReference type="Gene3D" id="3.30.70.1440">
    <property type="entry name" value="Multidrug efflux transporter AcrB pore domain"/>
    <property type="match status" value="1"/>
</dbReference>
<dbReference type="EMBL" id="SADE01000003">
    <property type="protein sequence ID" value="RVU34712.1"/>
    <property type="molecule type" value="Genomic_DNA"/>
</dbReference>
<proteinExistence type="predicted"/>
<dbReference type="PANTHER" id="PTHR32063">
    <property type="match status" value="1"/>
</dbReference>
<dbReference type="GO" id="GO:0005886">
    <property type="term" value="C:plasma membrane"/>
    <property type="evidence" value="ECO:0007669"/>
    <property type="project" value="TreeGrafter"/>
</dbReference>
<feature type="transmembrane region" description="Helical" evidence="1">
    <location>
        <begin position="459"/>
        <end position="480"/>
    </location>
</feature>